<dbReference type="Gene3D" id="3.40.50.720">
    <property type="entry name" value="NAD(P)-binding Rossmann-like Domain"/>
    <property type="match status" value="2"/>
</dbReference>
<accession>A0A1J4SL09</accession>
<dbReference type="Gene3D" id="3.30.360.10">
    <property type="entry name" value="Dihydrodipicolinate Reductase, domain 2"/>
    <property type="match status" value="1"/>
</dbReference>
<evidence type="ECO:0000313" key="3">
    <source>
        <dbReference type="Proteomes" id="UP000182278"/>
    </source>
</evidence>
<comment type="caution">
    <text evidence="2">The sequence shown here is derived from an EMBL/GenBank/DDBJ whole genome shotgun (WGS) entry which is preliminary data.</text>
</comment>
<name>A0A1J4SL09_9BACT</name>
<dbReference type="AlphaFoldDB" id="A0A1J4SL09"/>
<dbReference type="InterPro" id="IPR051450">
    <property type="entry name" value="Gfo/Idh/MocA_Oxidoreductases"/>
</dbReference>
<dbReference type="GO" id="GO:0000166">
    <property type="term" value="F:nucleotide binding"/>
    <property type="evidence" value="ECO:0007669"/>
    <property type="project" value="InterPro"/>
</dbReference>
<dbReference type="PANTHER" id="PTHR43377:SF1">
    <property type="entry name" value="BILIVERDIN REDUCTASE A"/>
    <property type="match status" value="1"/>
</dbReference>
<reference evidence="2 3" key="1">
    <citation type="journal article" date="2016" name="Environ. Microbiol.">
        <title>Genomic resolution of a cold subsurface aquifer community provides metabolic insights for novel microbes adapted to high CO concentrations.</title>
        <authorList>
            <person name="Probst A.J."/>
            <person name="Castelle C.J."/>
            <person name="Singh A."/>
            <person name="Brown C.T."/>
            <person name="Anantharaman K."/>
            <person name="Sharon I."/>
            <person name="Hug L.A."/>
            <person name="Burstein D."/>
            <person name="Emerson J.B."/>
            <person name="Thomas B.C."/>
            <person name="Banfield J.F."/>
        </authorList>
    </citation>
    <scope>NUCLEOTIDE SEQUENCE [LARGE SCALE GENOMIC DNA]</scope>
    <source>
        <strain evidence="2">CG1_02_38_46</strain>
    </source>
</reference>
<gene>
    <name evidence="2" type="ORF">AUJ66_00430</name>
</gene>
<dbReference type="InterPro" id="IPR036291">
    <property type="entry name" value="NAD(P)-bd_dom_sf"/>
</dbReference>
<protein>
    <recommendedName>
        <fullName evidence="1">Gfo/Idh/MocA-like oxidoreductase N-terminal domain-containing protein</fullName>
    </recommendedName>
</protein>
<evidence type="ECO:0000313" key="2">
    <source>
        <dbReference type="EMBL" id="OIN98710.1"/>
    </source>
</evidence>
<dbReference type="STRING" id="1817893.AUJ66_00430"/>
<dbReference type="InterPro" id="IPR000683">
    <property type="entry name" value="Gfo/Idh/MocA-like_OxRdtase_N"/>
</dbReference>
<evidence type="ECO:0000259" key="1">
    <source>
        <dbReference type="Pfam" id="PF01408"/>
    </source>
</evidence>
<organism evidence="2 3">
    <name type="scientific">Candidatus Desantisbacteria bacterium CG1_02_38_46</name>
    <dbReference type="NCBI Taxonomy" id="1817893"/>
    <lineage>
        <taxon>Bacteria</taxon>
        <taxon>Candidatus Desantisiibacteriota</taxon>
    </lineage>
</organism>
<dbReference type="PANTHER" id="PTHR43377">
    <property type="entry name" value="BILIVERDIN REDUCTASE A"/>
    <property type="match status" value="1"/>
</dbReference>
<dbReference type="SUPFAM" id="SSF51735">
    <property type="entry name" value="NAD(P)-binding Rossmann-fold domains"/>
    <property type="match status" value="1"/>
</dbReference>
<dbReference type="EMBL" id="MNUO01000005">
    <property type="protein sequence ID" value="OIN98710.1"/>
    <property type="molecule type" value="Genomic_DNA"/>
</dbReference>
<dbReference type="SUPFAM" id="SSF55347">
    <property type="entry name" value="Glyceraldehyde-3-phosphate dehydrogenase-like, C-terminal domain"/>
    <property type="match status" value="1"/>
</dbReference>
<dbReference type="Pfam" id="PF01408">
    <property type="entry name" value="GFO_IDH_MocA"/>
    <property type="match status" value="1"/>
</dbReference>
<sequence>MVKVGFIGCGGMAGVHLDKLKQIEDVQIVGLCDIIEEKARVYNQKYGGNVYTDHRVMLDREKSVHSLGYRGLLTDIPENDVDDASSANLKFKSGAVGNFSTTCILNPGVGMGLEIALKHMMIKADSSGYSIISEQPQEVKATNDYLLDIEKSFIEAIKTGDRSKIKCNYEDGMKTLEVTLAVNESIKTGKTIHLK</sequence>
<feature type="domain" description="Gfo/Idh/MocA-like oxidoreductase N-terminal" evidence="1">
    <location>
        <begin position="2"/>
        <end position="61"/>
    </location>
</feature>
<proteinExistence type="predicted"/>
<dbReference type="Proteomes" id="UP000182278">
    <property type="component" value="Unassembled WGS sequence"/>
</dbReference>